<keyword evidence="3 5" id="KW-1133">Transmembrane helix</keyword>
<feature type="transmembrane region" description="Helical" evidence="5">
    <location>
        <begin position="65"/>
        <end position="96"/>
    </location>
</feature>
<dbReference type="EMBL" id="CP054143">
    <property type="protein sequence ID" value="QKJ66795.1"/>
    <property type="molecule type" value="Genomic_DNA"/>
</dbReference>
<gene>
    <name evidence="6" type="ORF">HQN60_08820</name>
</gene>
<dbReference type="AlphaFoldDB" id="A0A6M8SNN0"/>
<evidence type="ECO:0000256" key="1">
    <source>
        <dbReference type="ARBA" id="ARBA00004141"/>
    </source>
</evidence>
<protein>
    <submittedName>
        <fullName evidence="6">DUF4870 domain-containing protein</fullName>
    </submittedName>
</protein>
<dbReference type="InterPro" id="IPR019109">
    <property type="entry name" value="MamF_MmsF"/>
</dbReference>
<accession>A0A6M8SNN0</accession>
<feature type="transmembrane region" description="Helical" evidence="5">
    <location>
        <begin position="17"/>
        <end position="39"/>
    </location>
</feature>
<evidence type="ECO:0000313" key="6">
    <source>
        <dbReference type="EMBL" id="QKJ66795.1"/>
    </source>
</evidence>
<proteinExistence type="predicted"/>
<organism evidence="6 7">
    <name type="scientific">Deefgea piscis</name>
    <dbReference type="NCBI Taxonomy" id="2739061"/>
    <lineage>
        <taxon>Bacteria</taxon>
        <taxon>Pseudomonadati</taxon>
        <taxon>Pseudomonadota</taxon>
        <taxon>Betaproteobacteria</taxon>
        <taxon>Neisseriales</taxon>
        <taxon>Chitinibacteraceae</taxon>
        <taxon>Deefgea</taxon>
    </lineage>
</organism>
<dbReference type="Pfam" id="PF09685">
    <property type="entry name" value="MamF_MmsF"/>
    <property type="match status" value="1"/>
</dbReference>
<reference evidence="6 7" key="1">
    <citation type="submission" date="2020-05" db="EMBL/GenBank/DDBJ databases">
        <title>Complete genome sequence of Deefgea sp. D17.</title>
        <authorList>
            <person name="Bae J.-W."/>
            <person name="Han J.E."/>
        </authorList>
    </citation>
    <scope>NUCLEOTIDE SEQUENCE [LARGE SCALE GENOMIC DNA]</scope>
    <source>
        <strain evidence="6 7">D17</strain>
    </source>
</reference>
<dbReference type="RefSeq" id="WP_173533299.1">
    <property type="nucleotide sequence ID" value="NZ_CP054143.1"/>
</dbReference>
<keyword evidence="4 5" id="KW-0472">Membrane</keyword>
<dbReference type="Proteomes" id="UP000504844">
    <property type="component" value="Chromosome"/>
</dbReference>
<evidence type="ECO:0000313" key="7">
    <source>
        <dbReference type="Proteomes" id="UP000504844"/>
    </source>
</evidence>
<evidence type="ECO:0000256" key="3">
    <source>
        <dbReference type="ARBA" id="ARBA00022989"/>
    </source>
</evidence>
<comment type="subcellular location">
    <subcellularLocation>
        <location evidence="1">Membrane</location>
        <topology evidence="1">Multi-pass membrane protein</topology>
    </subcellularLocation>
</comment>
<keyword evidence="7" id="KW-1185">Reference proteome</keyword>
<name>A0A6M8SNN0_9NEIS</name>
<evidence type="ECO:0000256" key="4">
    <source>
        <dbReference type="ARBA" id="ARBA00023136"/>
    </source>
</evidence>
<dbReference type="KEGG" id="dee:HQN60_08820"/>
<evidence type="ECO:0000256" key="5">
    <source>
        <dbReference type="SAM" id="Phobius"/>
    </source>
</evidence>
<sequence length="114" mass="12807">MNEIEINPSPSRESQNIILLIWLGTLFFGFIPSLIIYLVKQDDAAVTDQAKEALNWSITTMLGYAVGWVLMFVLIGFLILPVVAICHLIFCILGVVNASKAQPYRLPFNLRLLK</sequence>
<keyword evidence="2 5" id="KW-0812">Transmembrane</keyword>
<evidence type="ECO:0000256" key="2">
    <source>
        <dbReference type="ARBA" id="ARBA00022692"/>
    </source>
</evidence>